<name>A0ABN1WI46_9ACTN</name>
<evidence type="ECO:0000256" key="3">
    <source>
        <dbReference type="ARBA" id="ARBA00022898"/>
    </source>
</evidence>
<dbReference type="InterPro" id="IPR015421">
    <property type="entry name" value="PyrdxlP-dep_Trfase_major"/>
</dbReference>
<dbReference type="InterPro" id="IPR015424">
    <property type="entry name" value="PyrdxlP-dep_Trfase"/>
</dbReference>
<comment type="caution">
    <text evidence="5">The sequence shown here is derived from an EMBL/GenBank/DDBJ whole genome shotgun (WGS) entry which is preliminary data.</text>
</comment>
<dbReference type="InterPro" id="IPR015422">
    <property type="entry name" value="PyrdxlP-dep_Trfase_small"/>
</dbReference>
<evidence type="ECO:0000256" key="1">
    <source>
        <dbReference type="ARBA" id="ARBA00001933"/>
    </source>
</evidence>
<accession>A0ABN1WI46</accession>
<proteinExistence type="inferred from homology"/>
<keyword evidence="6" id="KW-1185">Reference proteome</keyword>
<dbReference type="RefSeq" id="WP_344443883.1">
    <property type="nucleotide sequence ID" value="NZ_BAAALF010000092.1"/>
</dbReference>
<dbReference type="Gene3D" id="3.90.1150.10">
    <property type="entry name" value="Aspartate Aminotransferase, domain 1"/>
    <property type="match status" value="1"/>
</dbReference>
<dbReference type="Proteomes" id="UP001500037">
    <property type="component" value="Unassembled WGS sequence"/>
</dbReference>
<evidence type="ECO:0000256" key="2">
    <source>
        <dbReference type="ARBA" id="ARBA00006966"/>
    </source>
</evidence>
<sequence>MTADSNTPSEPVATPEELRFALWRAARRILSGPRPVTLHERLAELGADARTAVGPTERPDFYGDGVVAALERRIADLLGKPDALFFPTGTMAQQVALRCWARRRGDRVVATHPLAHLETHERRAYRRPGGLESVWPTTAARLPTAEELRAFDEPYGVLMLELPLRSAGFVLPAWSELTAAVAAARENGAAVHLDGARIWEAAVHYGRPPAALAALADSVYVSFYKALGGISGAALAGPADLVREARGWRHRYGGLLYQQWPAALAATGGLERELPRLHRYLAHAQQIAEGLRRALEVVPGGRIHPDPPHTHQFQLWLPYSPHLLTEATARYAEQSGDALFGTWWESALPGLAMTEVTVATPALSWSAAEVTQSVGAFLAALPRPAAGAAAG</sequence>
<dbReference type="SUPFAM" id="SSF53383">
    <property type="entry name" value="PLP-dependent transferases"/>
    <property type="match status" value="1"/>
</dbReference>
<dbReference type="EMBL" id="BAAALF010000092">
    <property type="protein sequence ID" value="GAA1250715.1"/>
    <property type="molecule type" value="Genomic_DNA"/>
</dbReference>
<evidence type="ECO:0000259" key="4">
    <source>
        <dbReference type="Pfam" id="PF01212"/>
    </source>
</evidence>
<evidence type="ECO:0000313" key="5">
    <source>
        <dbReference type="EMBL" id="GAA1250715.1"/>
    </source>
</evidence>
<evidence type="ECO:0000313" key="6">
    <source>
        <dbReference type="Proteomes" id="UP001500037"/>
    </source>
</evidence>
<protein>
    <submittedName>
        <fullName evidence="5">Beta-eliminating lyase-related protein</fullName>
    </submittedName>
</protein>
<dbReference type="GO" id="GO:0016829">
    <property type="term" value="F:lyase activity"/>
    <property type="evidence" value="ECO:0007669"/>
    <property type="project" value="UniProtKB-KW"/>
</dbReference>
<gene>
    <name evidence="5" type="ORF">GCM10009665_46730</name>
</gene>
<dbReference type="Pfam" id="PF01212">
    <property type="entry name" value="Beta_elim_lyase"/>
    <property type="match status" value="1"/>
</dbReference>
<dbReference type="PANTHER" id="PTHR48097">
    <property type="entry name" value="L-THREONINE ALDOLASE-RELATED"/>
    <property type="match status" value="1"/>
</dbReference>
<dbReference type="PANTHER" id="PTHR48097:SF9">
    <property type="entry name" value="L-THREONINE ALDOLASE"/>
    <property type="match status" value="1"/>
</dbReference>
<reference evidence="5 6" key="1">
    <citation type="journal article" date="2019" name="Int. J. Syst. Evol. Microbiol.">
        <title>The Global Catalogue of Microorganisms (GCM) 10K type strain sequencing project: providing services to taxonomists for standard genome sequencing and annotation.</title>
        <authorList>
            <consortium name="The Broad Institute Genomics Platform"/>
            <consortium name="The Broad Institute Genome Sequencing Center for Infectious Disease"/>
            <person name="Wu L."/>
            <person name="Ma J."/>
        </authorList>
    </citation>
    <scope>NUCLEOTIDE SEQUENCE [LARGE SCALE GENOMIC DNA]</scope>
    <source>
        <strain evidence="5 6">JCM 13004</strain>
    </source>
</reference>
<keyword evidence="3" id="KW-0663">Pyridoxal phosphate</keyword>
<feature type="domain" description="Aromatic amino acid beta-eliminating lyase/threonine aldolase" evidence="4">
    <location>
        <begin position="63"/>
        <end position="293"/>
    </location>
</feature>
<dbReference type="InterPro" id="IPR001597">
    <property type="entry name" value="ArAA_b-elim_lyase/Thr_aldolase"/>
</dbReference>
<organism evidence="5 6">
    <name type="scientific">Kitasatospora nipponensis</name>
    <dbReference type="NCBI Taxonomy" id="258049"/>
    <lineage>
        <taxon>Bacteria</taxon>
        <taxon>Bacillati</taxon>
        <taxon>Actinomycetota</taxon>
        <taxon>Actinomycetes</taxon>
        <taxon>Kitasatosporales</taxon>
        <taxon>Streptomycetaceae</taxon>
        <taxon>Kitasatospora</taxon>
    </lineage>
</organism>
<comment type="cofactor">
    <cofactor evidence="1">
        <name>pyridoxal 5'-phosphate</name>
        <dbReference type="ChEBI" id="CHEBI:597326"/>
    </cofactor>
</comment>
<dbReference type="Gene3D" id="3.40.640.10">
    <property type="entry name" value="Type I PLP-dependent aspartate aminotransferase-like (Major domain)"/>
    <property type="match status" value="1"/>
</dbReference>
<comment type="similarity">
    <text evidence="2">Belongs to the threonine aldolase family.</text>
</comment>
<keyword evidence="5" id="KW-0456">Lyase</keyword>